<feature type="domain" description="Protein kinase" evidence="1">
    <location>
        <begin position="50"/>
        <end position="262"/>
    </location>
</feature>
<gene>
    <name evidence="2" type="ORF">ABOM_012230</name>
</gene>
<protein>
    <recommendedName>
        <fullName evidence="1">Protein kinase domain-containing protein</fullName>
    </recommendedName>
</protein>
<dbReference type="InterPro" id="IPR000719">
    <property type="entry name" value="Prot_kinase_dom"/>
</dbReference>
<reference evidence="2 3" key="1">
    <citation type="journal article" date="2016" name="Genome Biol. Evol.">
        <title>Draft genome sequence of an aflatoxigenic Aspergillus species, A. bombycis.</title>
        <authorList>
            <person name="Moore G.G."/>
            <person name="Mack B.M."/>
            <person name="Beltz S.B."/>
            <person name="Gilbert M.K."/>
        </authorList>
    </citation>
    <scope>NUCLEOTIDE SEQUENCE [LARGE SCALE GENOMIC DNA]</scope>
    <source>
        <strain evidence="3">NRRL 26010</strain>
    </source>
</reference>
<dbReference type="InterPro" id="IPR011009">
    <property type="entry name" value="Kinase-like_dom_sf"/>
</dbReference>
<name>A0A1F7ZJ91_9EURO</name>
<dbReference type="Pfam" id="PF06293">
    <property type="entry name" value="Kdo"/>
    <property type="match status" value="1"/>
</dbReference>
<proteinExistence type="predicted"/>
<keyword evidence="3" id="KW-1185">Reference proteome</keyword>
<dbReference type="EMBL" id="LYCR01000246">
    <property type="protein sequence ID" value="OGM39208.1"/>
    <property type="molecule type" value="Genomic_DNA"/>
</dbReference>
<evidence type="ECO:0000313" key="2">
    <source>
        <dbReference type="EMBL" id="OGM39208.1"/>
    </source>
</evidence>
<organism evidence="2 3">
    <name type="scientific">Aspergillus bombycis</name>
    <dbReference type="NCBI Taxonomy" id="109264"/>
    <lineage>
        <taxon>Eukaryota</taxon>
        <taxon>Fungi</taxon>
        <taxon>Dikarya</taxon>
        <taxon>Ascomycota</taxon>
        <taxon>Pezizomycotina</taxon>
        <taxon>Eurotiomycetes</taxon>
        <taxon>Eurotiomycetidae</taxon>
        <taxon>Eurotiales</taxon>
        <taxon>Aspergillaceae</taxon>
        <taxon>Aspergillus</taxon>
    </lineage>
</organism>
<evidence type="ECO:0000313" key="3">
    <source>
        <dbReference type="Proteomes" id="UP000179179"/>
    </source>
</evidence>
<evidence type="ECO:0000259" key="1">
    <source>
        <dbReference type="PROSITE" id="PS50011"/>
    </source>
</evidence>
<dbReference type="GeneID" id="34455619"/>
<dbReference type="GO" id="GO:0004672">
    <property type="term" value="F:protein kinase activity"/>
    <property type="evidence" value="ECO:0007669"/>
    <property type="project" value="InterPro"/>
</dbReference>
<dbReference type="RefSeq" id="XP_022382926.1">
    <property type="nucleotide sequence ID" value="XM_022539357.1"/>
</dbReference>
<dbReference type="PROSITE" id="PS50011">
    <property type="entry name" value="PROTEIN_KINASE_DOM"/>
    <property type="match status" value="1"/>
</dbReference>
<dbReference type="Proteomes" id="UP000179179">
    <property type="component" value="Unassembled WGS sequence"/>
</dbReference>
<comment type="caution">
    <text evidence="2">The sequence shown here is derived from an EMBL/GenBank/DDBJ whole genome shotgun (WGS) entry which is preliminary data.</text>
</comment>
<accession>A0A1F7ZJ91</accession>
<dbReference type="AlphaFoldDB" id="A0A1F7ZJ91"/>
<sequence length="262" mass="30049">MEEERVSAQECLALCELILEILDQSQPSLSEDSENTLESLEERQVASSKIRIIKEIHRSDASSIFETEFDGDKFAMKLFHNNGDPGFAENGRDLNRFRCELNAYENLRKYHVCKQGVVPYFYGYIDQVDPFAFQPALQHFVNDKFPPKAILLEYLPNTESLNCKNYSDARYQHAIDGMKKIHKAHVHHQDIYPKNILFVPGTPERVVWVDFDVATTFPSVGPTKSGVVNMRMPLLQSLVNSCERIKSRDFLQTQSFISAPVQ</sequence>
<dbReference type="Gene3D" id="1.10.510.10">
    <property type="entry name" value="Transferase(Phosphotransferase) domain 1"/>
    <property type="match status" value="1"/>
</dbReference>
<dbReference type="OrthoDB" id="4185642at2759"/>
<dbReference type="SUPFAM" id="SSF56112">
    <property type="entry name" value="Protein kinase-like (PK-like)"/>
    <property type="match status" value="1"/>
</dbReference>
<dbReference type="GO" id="GO:0005524">
    <property type="term" value="F:ATP binding"/>
    <property type="evidence" value="ECO:0007669"/>
    <property type="project" value="InterPro"/>
</dbReference>